<organism evidence="3 4">
    <name type="scientific">Puccinia graminis f. sp. tritici (strain CRL 75-36-700-3 / race SCCL)</name>
    <name type="common">Black stem rust fungus</name>
    <dbReference type="NCBI Taxonomy" id="418459"/>
    <lineage>
        <taxon>Eukaryota</taxon>
        <taxon>Fungi</taxon>
        <taxon>Dikarya</taxon>
        <taxon>Basidiomycota</taxon>
        <taxon>Pucciniomycotina</taxon>
        <taxon>Pucciniomycetes</taxon>
        <taxon>Pucciniales</taxon>
        <taxon>Pucciniaceae</taxon>
        <taxon>Puccinia</taxon>
    </lineage>
</organism>
<dbReference type="InterPro" id="IPR041320">
    <property type="entry name" value="CxC1"/>
</dbReference>
<protein>
    <recommendedName>
        <fullName evidence="2">CxC1-like cysteine cluster associated with KDZ transposases domain-containing protein</fullName>
    </recommendedName>
</protein>
<evidence type="ECO:0000313" key="3">
    <source>
        <dbReference type="EMBL" id="EFP88857.2"/>
    </source>
</evidence>
<reference evidence="4" key="2">
    <citation type="journal article" date="2011" name="Proc. Natl. Acad. Sci. U.S.A.">
        <title>Obligate biotrophy features unraveled by the genomic analysis of rust fungi.</title>
        <authorList>
            <person name="Duplessis S."/>
            <person name="Cuomo C.A."/>
            <person name="Lin Y.-C."/>
            <person name="Aerts A."/>
            <person name="Tisserant E."/>
            <person name="Veneault-Fourrey C."/>
            <person name="Joly D.L."/>
            <person name="Hacquard S."/>
            <person name="Amselem J."/>
            <person name="Cantarel B.L."/>
            <person name="Chiu R."/>
            <person name="Coutinho P.M."/>
            <person name="Feau N."/>
            <person name="Field M."/>
            <person name="Frey P."/>
            <person name="Gelhaye E."/>
            <person name="Goldberg J."/>
            <person name="Grabherr M.G."/>
            <person name="Kodira C.D."/>
            <person name="Kohler A."/>
            <person name="Kuees U."/>
            <person name="Lindquist E.A."/>
            <person name="Lucas S.M."/>
            <person name="Mago R."/>
            <person name="Mauceli E."/>
            <person name="Morin E."/>
            <person name="Murat C."/>
            <person name="Pangilinan J.L."/>
            <person name="Park R."/>
            <person name="Pearson M."/>
            <person name="Quesneville H."/>
            <person name="Rouhier N."/>
            <person name="Sakthikumar S."/>
            <person name="Salamov A.A."/>
            <person name="Schmutz J."/>
            <person name="Selles B."/>
            <person name="Shapiro H."/>
            <person name="Tanguay P."/>
            <person name="Tuskan G.A."/>
            <person name="Henrissat B."/>
            <person name="Van de Peer Y."/>
            <person name="Rouze P."/>
            <person name="Ellis J.G."/>
            <person name="Dodds P.N."/>
            <person name="Schein J.E."/>
            <person name="Zhong S."/>
            <person name="Hamelin R.C."/>
            <person name="Grigoriev I.V."/>
            <person name="Szabo L.J."/>
            <person name="Martin F."/>
        </authorList>
    </citation>
    <scope>NUCLEOTIDE SEQUENCE [LARGE SCALE GENOMIC DNA]</scope>
    <source>
        <strain evidence="4">CRL 75-36-700-3 / race SCCL</strain>
    </source>
</reference>
<dbReference type="InterPro" id="IPR040521">
    <property type="entry name" value="KDZ"/>
</dbReference>
<dbReference type="Pfam" id="PF18802">
    <property type="entry name" value="CxC1"/>
    <property type="match status" value="1"/>
</dbReference>
<dbReference type="VEuPathDB" id="FungiDB:PGTG_14196"/>
<dbReference type="InParanoid" id="E3KWW4"/>
<keyword evidence="4" id="KW-1185">Reference proteome</keyword>
<dbReference type="EMBL" id="DS178317">
    <property type="protein sequence ID" value="EFP88857.2"/>
    <property type="molecule type" value="Genomic_DNA"/>
</dbReference>
<evidence type="ECO:0000313" key="4">
    <source>
        <dbReference type="Proteomes" id="UP000008783"/>
    </source>
</evidence>
<dbReference type="HOGENOM" id="CLU_011407_4_0_1"/>
<sequence length="980" mass="113182">MAPNRKYQVPVKGDRTTRLRRAANGPYNAQALQRLRASQRDAARGDTARREEDAFQQEDILQQPPDHMYDDAPPNQDEQQGNSAEVEEDTECAWVTLDEEIPNPIDQVIQSRIEQHRRDARNFNLASVIRALHPTYMALKHRTQNWTGPEAAHSFVNCRCAPHTVTKRMVDMIDIMGQHRRKMTFCRCTHDAVRLLQQGYLAGSPIQPQTAFSMRLMTFHNELWNQCHVGTLPFTLALTQWLEPRSERLFAKNKKHARKIRKPFTAAIDMFRQLNDMTDSVVMEALQLSEQDKLAGLSCPACFGPQPPNSDQYPETTRDRLIICLDGNFQHRHHMKASRDESVRTPRIFLEHCEVEDMSADIRAKELEHQPPAKADRCADAHKAADDKRNESTWKGCDDTGLMGCCCRHDMAVYLANIHKSGEQRKLPCALIKRVLTAVEPNRKLGILYDIGCSLDKFIKIVGNFNFFSRYTLFKSFATSVFHAYVHNWLCQLDYNPRYNKGWGLSDGEGLERMWSYLSPLVSPLRYATRNHRLASIAHRLKFHNQRGKNRLVTRRRETRAELAGLLNMKNPHSGHEVNYNQGFFMRQWKNQRQFQQDHTEEENDRREQLVKLYKEEAVLELLRNRLMGPEVFLATEEQVVELLDNISKKTEELKNVAEELHRTGSTSEGSERNEEERLLLLLWDAKSELFIHAVNLHAERHPVVNSKTMKDRLGTKLKEKIFKAIGNRRPAVEKCIASFNKCYTDFVTKFPNQSVSSLQGRLTYDVFSALPLDDKFWNDGLYFHSKAPWAVDPDVRAGISCVLVLSRIQEEFQLIAQELARAVGWAISHHAHLVEYIAYLQKRYDLLSKKDENGNRLSGVDEERLVPFDCVDGMDLGGLNRRLKIKLVQQELYTRIDEHEVLVEEWSEDIVWLWSMCQPLPNKPHIKQWHDLINRIRGRKVRRDNGVGIDETLEDTVIEAGALDGDGEDASDDLVDEVN</sequence>
<dbReference type="GeneID" id="10541973"/>
<dbReference type="eggNOG" id="ENOG502S2AH">
    <property type="taxonomic scope" value="Eukaryota"/>
</dbReference>
<dbReference type="Pfam" id="PF18758">
    <property type="entry name" value="KDZ"/>
    <property type="match status" value="1"/>
</dbReference>
<dbReference type="OrthoDB" id="2498701at2759"/>
<dbReference type="PANTHER" id="PTHR33096:SF1">
    <property type="entry name" value="CXC1-LIKE CYSTEINE CLUSTER ASSOCIATED WITH KDZ TRANSPOSASES DOMAIN-CONTAINING PROTEIN"/>
    <property type="match status" value="1"/>
</dbReference>
<feature type="region of interest" description="Disordered" evidence="1">
    <location>
        <begin position="1"/>
        <end position="89"/>
    </location>
</feature>
<gene>
    <name evidence="3" type="ORF">PGTG_14196</name>
</gene>
<dbReference type="PANTHER" id="PTHR33096">
    <property type="entry name" value="CXC2 DOMAIN-CONTAINING PROTEIN"/>
    <property type="match status" value="1"/>
</dbReference>
<accession>E3KWW4</accession>
<evidence type="ECO:0000256" key="1">
    <source>
        <dbReference type="SAM" id="MobiDB-lite"/>
    </source>
</evidence>
<reference key="1">
    <citation type="submission" date="2007-01" db="EMBL/GenBank/DDBJ databases">
        <title>The Genome Sequence of Puccinia graminis f. sp. tritici Strain CRL 75-36-700-3.</title>
        <authorList>
            <consortium name="The Broad Institute Genome Sequencing Platform"/>
            <person name="Birren B."/>
            <person name="Lander E."/>
            <person name="Galagan J."/>
            <person name="Nusbaum C."/>
            <person name="Devon K."/>
            <person name="Cuomo C."/>
            <person name="Jaffe D."/>
            <person name="Butler J."/>
            <person name="Alvarez P."/>
            <person name="Gnerre S."/>
            <person name="Grabherr M."/>
            <person name="Mauceli E."/>
            <person name="Brockman W."/>
            <person name="Young S."/>
            <person name="LaButti K."/>
            <person name="Sykes S."/>
            <person name="DeCaprio D."/>
            <person name="Crawford M."/>
            <person name="Koehrsen M."/>
            <person name="Engels R."/>
            <person name="Montgomery P."/>
            <person name="Pearson M."/>
            <person name="Howarth C."/>
            <person name="Larson L."/>
            <person name="White J."/>
            <person name="Zeng Q."/>
            <person name="Kodira C."/>
            <person name="Yandava C."/>
            <person name="Alvarado L."/>
            <person name="O'Leary S."/>
            <person name="Szabo L."/>
            <person name="Dean R."/>
            <person name="Schein J."/>
        </authorList>
    </citation>
    <scope>NUCLEOTIDE SEQUENCE</scope>
    <source>
        <strain>CRL 75-36-700-3</strain>
    </source>
</reference>
<dbReference type="AlphaFoldDB" id="E3KWW4"/>
<dbReference type="Proteomes" id="UP000008783">
    <property type="component" value="Unassembled WGS sequence"/>
</dbReference>
<dbReference type="KEGG" id="pgr:PGTG_14196"/>
<evidence type="ECO:0000259" key="2">
    <source>
        <dbReference type="Pfam" id="PF18802"/>
    </source>
</evidence>
<feature type="domain" description="CxC1-like cysteine cluster associated with KDZ transposases" evidence="2">
    <location>
        <begin position="145"/>
        <end position="247"/>
    </location>
</feature>
<dbReference type="RefSeq" id="XP_003333276.2">
    <property type="nucleotide sequence ID" value="XM_003333228.2"/>
</dbReference>
<proteinExistence type="predicted"/>
<feature type="compositionally biased region" description="Basic and acidic residues" evidence="1">
    <location>
        <begin position="38"/>
        <end position="53"/>
    </location>
</feature>
<name>E3KWW4_PUCGT</name>